<feature type="domain" description="Glucose-methanol-choline oxidoreductase C-terminal" evidence="8">
    <location>
        <begin position="463"/>
        <end position="594"/>
    </location>
</feature>
<dbReference type="InterPro" id="IPR007867">
    <property type="entry name" value="GMC_OxRtase_C"/>
</dbReference>
<evidence type="ECO:0000256" key="3">
    <source>
        <dbReference type="ARBA" id="ARBA00022630"/>
    </source>
</evidence>
<dbReference type="PANTHER" id="PTHR11552">
    <property type="entry name" value="GLUCOSE-METHANOL-CHOLINE GMC OXIDOREDUCTASE"/>
    <property type="match status" value="1"/>
</dbReference>
<evidence type="ECO:0000313" key="9">
    <source>
        <dbReference type="EMBL" id="TGO59177.1"/>
    </source>
</evidence>
<evidence type="ECO:0000259" key="8">
    <source>
        <dbReference type="Pfam" id="PF05199"/>
    </source>
</evidence>
<feature type="binding site" evidence="6">
    <location>
        <begin position="44"/>
        <end position="45"/>
    </location>
    <ligand>
        <name>FAD</name>
        <dbReference type="ChEBI" id="CHEBI:57692"/>
    </ligand>
</feature>
<dbReference type="Gene3D" id="3.50.50.60">
    <property type="entry name" value="FAD/NAD(P)-binding domain"/>
    <property type="match status" value="1"/>
</dbReference>
<dbReference type="PIRSF" id="PIRSF000137">
    <property type="entry name" value="Alcohol_oxidase"/>
    <property type="match status" value="1"/>
</dbReference>
<sequence>MSATPIPSGIPASYLASLQRSSDSEMKNDTEMDTYDFVIVGSGTSGLDPSIRVLVLEAGNDHSSSPTITTPGLWPANLGTETDWAFLSAPQKHLNGKQIPLSQGRLLGGSTAINGGAFIANSRFSINTWGSLGNPSWSWDSLLPYYQKSFTLTLPIPETIENLSLSYINTDLQKTFSGPLQASFAEEKDGLPKAWVETWKHMGWGLSSDPFSGEAVGGYINAMNIDAATKTRSHALSAYYAPIATRENLVVVTSALVTKILFSDSRDEKGDVVATGISYTKDSQSYTVSARKEVILAACALQTPKLLELSGVGSAALLSDLDIPVIVDNGNVGENLQDHLNCGFSFEVEEGGILPVVDFLGEGGDDLEELLKRYGTGDEDKTPFSKSHAEFVHSLLRTPTEGSGGYFSYAALGNFIPEAGSGDIIGKQNSSASSDTKDGAASPGNYLTIACMLLHPLSCRNTHITSSNPESAPQIDPKYLSHPLDLEILSRHVRYISKITSSPPLSTLFKPSGRRNHGAPSDITDLDAVKEYVKKAALSAWHPTSTCAMLPLDKGGVVSEKLIVYGTKNLRIVDASIFPLSTRGNCQTTVYAVAEKAADLIREDHGTKV</sequence>
<evidence type="ECO:0000313" key="10">
    <source>
        <dbReference type="Proteomes" id="UP000297527"/>
    </source>
</evidence>
<comment type="similarity">
    <text evidence="2">Belongs to the GMC oxidoreductase family.</text>
</comment>
<proteinExistence type="inferred from homology"/>
<dbReference type="Pfam" id="PF05199">
    <property type="entry name" value="GMC_oxred_C"/>
    <property type="match status" value="1"/>
</dbReference>
<dbReference type="SUPFAM" id="SSF54373">
    <property type="entry name" value="FAD-linked reductases, C-terminal domain"/>
    <property type="match status" value="1"/>
</dbReference>
<evidence type="ECO:0000256" key="5">
    <source>
        <dbReference type="ARBA" id="ARBA00023002"/>
    </source>
</evidence>
<dbReference type="Proteomes" id="UP000297527">
    <property type="component" value="Unassembled WGS sequence"/>
</dbReference>
<evidence type="ECO:0000256" key="4">
    <source>
        <dbReference type="ARBA" id="ARBA00022827"/>
    </source>
</evidence>
<evidence type="ECO:0000256" key="6">
    <source>
        <dbReference type="PIRSR" id="PIRSR000137-2"/>
    </source>
</evidence>
<protein>
    <recommendedName>
        <fullName evidence="11">Glucose-methanol-choline oxidoreductase N-terminal domain-containing protein</fullName>
    </recommendedName>
</protein>
<evidence type="ECO:0000259" key="7">
    <source>
        <dbReference type="Pfam" id="PF00732"/>
    </source>
</evidence>
<name>A0A4Z1IR41_9HELO</name>
<dbReference type="SUPFAM" id="SSF51905">
    <property type="entry name" value="FAD/NAD(P)-binding domain"/>
    <property type="match status" value="1"/>
</dbReference>
<evidence type="ECO:0008006" key="11">
    <source>
        <dbReference type="Google" id="ProtNLM"/>
    </source>
</evidence>
<evidence type="ECO:0000256" key="2">
    <source>
        <dbReference type="ARBA" id="ARBA00010790"/>
    </source>
</evidence>
<comment type="caution">
    <text evidence="9">The sequence shown here is derived from an EMBL/GenBank/DDBJ whole genome shotgun (WGS) entry which is preliminary data.</text>
</comment>
<feature type="binding site" evidence="6">
    <location>
        <position position="257"/>
    </location>
    <ligand>
        <name>FAD</name>
        <dbReference type="ChEBI" id="CHEBI:57692"/>
    </ligand>
</feature>
<dbReference type="PANTHER" id="PTHR11552:SF201">
    <property type="entry name" value="GLUCOSE-METHANOL-CHOLINE OXIDOREDUCTASE N-TERMINAL DOMAIN-CONTAINING PROTEIN"/>
    <property type="match status" value="1"/>
</dbReference>
<comment type="cofactor">
    <cofactor evidence="1 6">
        <name>FAD</name>
        <dbReference type="ChEBI" id="CHEBI:57692"/>
    </cofactor>
</comment>
<dbReference type="GO" id="GO:0050660">
    <property type="term" value="F:flavin adenine dinucleotide binding"/>
    <property type="evidence" value="ECO:0007669"/>
    <property type="project" value="InterPro"/>
</dbReference>
<accession>A0A4Z1IR41</accession>
<dbReference type="InterPro" id="IPR000172">
    <property type="entry name" value="GMC_OxRdtase_N"/>
</dbReference>
<dbReference type="EMBL" id="PQXN01000047">
    <property type="protein sequence ID" value="TGO59177.1"/>
    <property type="molecule type" value="Genomic_DNA"/>
</dbReference>
<keyword evidence="10" id="KW-1185">Reference proteome</keyword>
<organism evidence="9 10">
    <name type="scientific">Botryotinia convoluta</name>
    <dbReference type="NCBI Taxonomy" id="54673"/>
    <lineage>
        <taxon>Eukaryota</taxon>
        <taxon>Fungi</taxon>
        <taxon>Dikarya</taxon>
        <taxon>Ascomycota</taxon>
        <taxon>Pezizomycotina</taxon>
        <taxon>Leotiomycetes</taxon>
        <taxon>Helotiales</taxon>
        <taxon>Sclerotiniaceae</taxon>
        <taxon>Botryotinia</taxon>
    </lineage>
</organism>
<dbReference type="AlphaFoldDB" id="A0A4Z1IR41"/>
<dbReference type="Gene3D" id="3.30.560.10">
    <property type="entry name" value="Glucose Oxidase, domain 3"/>
    <property type="match status" value="1"/>
</dbReference>
<dbReference type="InterPro" id="IPR036188">
    <property type="entry name" value="FAD/NAD-bd_sf"/>
</dbReference>
<feature type="binding site" evidence="6">
    <location>
        <begin position="541"/>
        <end position="542"/>
    </location>
    <ligand>
        <name>FAD</name>
        <dbReference type="ChEBI" id="CHEBI:57692"/>
    </ligand>
</feature>
<gene>
    <name evidence="9" type="ORF">BCON_0047g00150</name>
</gene>
<keyword evidence="4 6" id="KW-0274">FAD</keyword>
<keyword evidence="5" id="KW-0560">Oxidoreductase</keyword>
<dbReference type="OrthoDB" id="269227at2759"/>
<keyword evidence="3" id="KW-0285">Flavoprotein</keyword>
<dbReference type="Pfam" id="PF00732">
    <property type="entry name" value="GMC_oxred_N"/>
    <property type="match status" value="1"/>
</dbReference>
<feature type="domain" description="Glucose-methanol-choline oxidoreductase N-terminal" evidence="7">
    <location>
        <begin position="35"/>
        <end position="340"/>
    </location>
</feature>
<reference evidence="9 10" key="1">
    <citation type="submission" date="2017-12" db="EMBL/GenBank/DDBJ databases">
        <title>Comparative genomics of Botrytis spp.</title>
        <authorList>
            <person name="Valero-Jimenez C.A."/>
            <person name="Tapia P."/>
            <person name="Veloso J."/>
            <person name="Silva-Moreno E."/>
            <person name="Staats M."/>
            <person name="Valdes J.H."/>
            <person name="Van Kan J.A.L."/>
        </authorList>
    </citation>
    <scope>NUCLEOTIDE SEQUENCE [LARGE SCALE GENOMIC DNA]</scope>
    <source>
        <strain evidence="9 10">MUCL11595</strain>
    </source>
</reference>
<dbReference type="InterPro" id="IPR012132">
    <property type="entry name" value="GMC_OxRdtase"/>
</dbReference>
<evidence type="ECO:0000256" key="1">
    <source>
        <dbReference type="ARBA" id="ARBA00001974"/>
    </source>
</evidence>
<dbReference type="GO" id="GO:0016614">
    <property type="term" value="F:oxidoreductase activity, acting on CH-OH group of donors"/>
    <property type="evidence" value="ECO:0007669"/>
    <property type="project" value="InterPro"/>
</dbReference>